<accession>A0A7W8GFU6</accession>
<dbReference type="PANTHER" id="PTHR42708:SF1">
    <property type="entry name" value="GLIDING MOTILITY PROTEIN MGLA"/>
    <property type="match status" value="1"/>
</dbReference>
<dbReference type="AlphaFoldDB" id="A0A7W8GFU6"/>
<dbReference type="EMBL" id="JACHFN010000007">
    <property type="protein sequence ID" value="MBB5234837.1"/>
    <property type="molecule type" value="Genomic_DNA"/>
</dbReference>
<dbReference type="GO" id="GO:0016787">
    <property type="term" value="F:hydrolase activity"/>
    <property type="evidence" value="ECO:0007669"/>
    <property type="project" value="UniProtKB-KW"/>
</dbReference>
<dbReference type="Gene3D" id="3.40.50.300">
    <property type="entry name" value="P-loop containing nucleotide triphosphate hydrolases"/>
    <property type="match status" value="1"/>
</dbReference>
<dbReference type="Proteomes" id="UP000525389">
    <property type="component" value="Unassembled WGS sequence"/>
</dbReference>
<dbReference type="InterPro" id="IPR052705">
    <property type="entry name" value="Gliding_Motility_GTPase"/>
</dbReference>
<keyword evidence="4" id="KW-0342">GTP-binding</keyword>
<evidence type="ECO:0000313" key="6">
    <source>
        <dbReference type="Proteomes" id="UP000525389"/>
    </source>
</evidence>
<organism evidence="5 6">
    <name type="scientific">Deinococcus budaensis</name>
    <dbReference type="NCBI Taxonomy" id="1665626"/>
    <lineage>
        <taxon>Bacteria</taxon>
        <taxon>Thermotogati</taxon>
        <taxon>Deinococcota</taxon>
        <taxon>Deinococci</taxon>
        <taxon>Deinococcales</taxon>
        <taxon>Deinococcaceae</taxon>
        <taxon>Deinococcus</taxon>
    </lineage>
</organism>
<proteinExistence type="inferred from homology"/>
<keyword evidence="6" id="KW-1185">Reference proteome</keyword>
<protein>
    <recommendedName>
        <fullName evidence="7">GTPase</fullName>
    </recommendedName>
</protein>
<sequence>PPDPARPDLLAPDPSGPDLAWPAAPLKLVVSGPVGAGKTTFVQTLSQTPVVATEAQASEDIGKTNTTVAFDFGTLHLAGQELHLYGTPGQDRFSFMWEVLCEGALGLVLLVAGDRPQDFAHARTILDFITTRIAVPFLVGVTRQDQPRVWDPADVALYFGLPVAQVMGLNATDPQQAREVLARLLELTLSPEGLLPAGAGAPAVERTF</sequence>
<dbReference type="InterPro" id="IPR027417">
    <property type="entry name" value="P-loop_NTPase"/>
</dbReference>
<evidence type="ECO:0000313" key="5">
    <source>
        <dbReference type="EMBL" id="MBB5234837.1"/>
    </source>
</evidence>
<evidence type="ECO:0000256" key="1">
    <source>
        <dbReference type="ARBA" id="ARBA00005290"/>
    </source>
</evidence>
<dbReference type="Pfam" id="PF03029">
    <property type="entry name" value="ATP_bind_1"/>
    <property type="match status" value="1"/>
</dbReference>
<dbReference type="GO" id="GO:0005525">
    <property type="term" value="F:GTP binding"/>
    <property type="evidence" value="ECO:0007669"/>
    <property type="project" value="UniProtKB-KW"/>
</dbReference>
<evidence type="ECO:0000256" key="2">
    <source>
        <dbReference type="ARBA" id="ARBA00022741"/>
    </source>
</evidence>
<evidence type="ECO:0000256" key="3">
    <source>
        <dbReference type="ARBA" id="ARBA00022801"/>
    </source>
</evidence>
<evidence type="ECO:0008006" key="7">
    <source>
        <dbReference type="Google" id="ProtNLM"/>
    </source>
</evidence>
<gene>
    <name evidence="5" type="ORF">HNQ09_002280</name>
</gene>
<keyword evidence="3" id="KW-0378">Hydrolase</keyword>
<comment type="similarity">
    <text evidence="1">Belongs to the GPN-loop GTPase family.</text>
</comment>
<comment type="caution">
    <text evidence="5">The sequence shown here is derived from an EMBL/GenBank/DDBJ whole genome shotgun (WGS) entry which is preliminary data.</text>
</comment>
<dbReference type="CDD" id="cd00882">
    <property type="entry name" value="Ras_like_GTPase"/>
    <property type="match status" value="1"/>
</dbReference>
<dbReference type="InterPro" id="IPR004130">
    <property type="entry name" value="Gpn"/>
</dbReference>
<dbReference type="SUPFAM" id="SSF52540">
    <property type="entry name" value="P-loop containing nucleoside triphosphate hydrolases"/>
    <property type="match status" value="1"/>
</dbReference>
<keyword evidence="2" id="KW-0547">Nucleotide-binding</keyword>
<name>A0A7W8GFU6_9DEIO</name>
<evidence type="ECO:0000256" key="4">
    <source>
        <dbReference type="ARBA" id="ARBA00023134"/>
    </source>
</evidence>
<dbReference type="PANTHER" id="PTHR42708">
    <property type="entry name" value="ATP/GTP-BINDING PROTEIN-RELATED"/>
    <property type="match status" value="1"/>
</dbReference>
<reference evidence="5 6" key="1">
    <citation type="submission" date="2020-08" db="EMBL/GenBank/DDBJ databases">
        <title>Genomic Encyclopedia of Type Strains, Phase IV (KMG-IV): sequencing the most valuable type-strain genomes for metagenomic binning, comparative biology and taxonomic classification.</title>
        <authorList>
            <person name="Goeker M."/>
        </authorList>
    </citation>
    <scope>NUCLEOTIDE SEQUENCE [LARGE SCALE GENOMIC DNA]</scope>
    <source>
        <strain evidence="5 6">DSM 101791</strain>
    </source>
</reference>
<feature type="non-terminal residue" evidence="5">
    <location>
        <position position="1"/>
    </location>
</feature>